<dbReference type="RefSeq" id="XP_060373370.1">
    <property type="nucleotide sequence ID" value="XM_060532045.1"/>
</dbReference>
<keyword evidence="3" id="KW-1185">Reference proteome</keyword>
<feature type="region of interest" description="Disordered" evidence="1">
    <location>
        <begin position="34"/>
        <end position="55"/>
    </location>
</feature>
<proteinExistence type="predicted"/>
<name>A0ABQ9QJQ5_9PEZI</name>
<dbReference type="GeneID" id="85416283"/>
<dbReference type="SUPFAM" id="SSF48576">
    <property type="entry name" value="Terpenoid synthases"/>
    <property type="match status" value="1"/>
</dbReference>
<comment type="caution">
    <text evidence="2">The sequence shown here is derived from an EMBL/GenBank/DDBJ whole genome shotgun (WGS) entry which is preliminary data.</text>
</comment>
<dbReference type="Gene3D" id="1.10.600.10">
    <property type="entry name" value="Farnesyl Diphosphate Synthase"/>
    <property type="match status" value="1"/>
</dbReference>
<dbReference type="EMBL" id="MLFU01000193">
    <property type="protein sequence ID" value="KAK1473867.1"/>
    <property type="molecule type" value="Genomic_DNA"/>
</dbReference>
<accession>A0ABQ9QJQ5</accession>
<gene>
    <name evidence="2" type="ORF">CTAM01_16052</name>
</gene>
<protein>
    <submittedName>
        <fullName evidence="2">Aristolochene synthase</fullName>
    </submittedName>
</protein>
<evidence type="ECO:0000313" key="3">
    <source>
        <dbReference type="Proteomes" id="UP001227543"/>
    </source>
</evidence>
<feature type="compositionally biased region" description="Polar residues" evidence="1">
    <location>
        <begin position="34"/>
        <end position="47"/>
    </location>
</feature>
<dbReference type="InterPro" id="IPR008949">
    <property type="entry name" value="Isoprenoid_synthase_dom_sf"/>
</dbReference>
<dbReference type="Proteomes" id="UP001227543">
    <property type="component" value="Unassembled WGS sequence"/>
</dbReference>
<organism evidence="2 3">
    <name type="scientific">Colletotrichum tamarilloi</name>
    <dbReference type="NCBI Taxonomy" id="1209934"/>
    <lineage>
        <taxon>Eukaryota</taxon>
        <taxon>Fungi</taxon>
        <taxon>Dikarya</taxon>
        <taxon>Ascomycota</taxon>
        <taxon>Pezizomycotina</taxon>
        <taxon>Sordariomycetes</taxon>
        <taxon>Hypocreomycetidae</taxon>
        <taxon>Glomerellales</taxon>
        <taxon>Glomerellaceae</taxon>
        <taxon>Colletotrichum</taxon>
        <taxon>Colletotrichum acutatum species complex</taxon>
    </lineage>
</organism>
<sequence length="217" mass="24756">INGKYFRLKYGTYDNRAGKGSDVAFNLSSVTNSPLSPAKSGQRSYNPSEPPPAAHFTAKIHPREREVSAEVNGFFLNHWPFADAKSRKKFVAAGFPQVTCFYYPTALNDRISFACYLLTLLFLIDDLLEDMSFEAGSSYNERLILLSKGESLPDRSVPVEWITYDLWNDMRTCDEVLANEILEPVFTFMRAQTDKTRLQIKELGHYLKYREKDVGKA</sequence>
<evidence type="ECO:0000256" key="1">
    <source>
        <dbReference type="SAM" id="MobiDB-lite"/>
    </source>
</evidence>
<feature type="non-terminal residue" evidence="2">
    <location>
        <position position="1"/>
    </location>
</feature>
<evidence type="ECO:0000313" key="2">
    <source>
        <dbReference type="EMBL" id="KAK1473867.1"/>
    </source>
</evidence>
<reference evidence="2 3" key="1">
    <citation type="submission" date="2016-10" db="EMBL/GenBank/DDBJ databases">
        <title>The genome sequence of Colletotrichum fioriniae PJ7.</title>
        <authorList>
            <person name="Baroncelli R."/>
        </authorList>
    </citation>
    <scope>NUCLEOTIDE SEQUENCE [LARGE SCALE GENOMIC DNA]</scope>
    <source>
        <strain evidence="2 3">Tom-12</strain>
    </source>
</reference>